<evidence type="ECO:0000256" key="5">
    <source>
        <dbReference type="SAM" id="Coils"/>
    </source>
</evidence>
<comment type="caution">
    <text evidence="8">The sequence shown here is derived from an EMBL/GenBank/DDBJ whole genome shotgun (WGS) entry which is preliminary data.</text>
</comment>
<evidence type="ECO:0000256" key="6">
    <source>
        <dbReference type="SAM" id="SignalP"/>
    </source>
</evidence>
<keyword evidence="4" id="KW-0676">Redox-active center</keyword>
<dbReference type="SUPFAM" id="SSF52833">
    <property type="entry name" value="Thioredoxin-like"/>
    <property type="match status" value="1"/>
</dbReference>
<feature type="coiled-coil region" evidence="5">
    <location>
        <begin position="128"/>
        <end position="176"/>
    </location>
</feature>
<dbReference type="Pfam" id="PF14289">
    <property type="entry name" value="DUF4369"/>
    <property type="match status" value="1"/>
</dbReference>
<gene>
    <name evidence="8" type="ORF">ACFSAH_05515</name>
</gene>
<feature type="signal peptide" evidence="6">
    <location>
        <begin position="1"/>
        <end position="17"/>
    </location>
</feature>
<dbReference type="CDD" id="cd02966">
    <property type="entry name" value="TlpA_like_family"/>
    <property type="match status" value="1"/>
</dbReference>
<organism evidence="8 9">
    <name type="scientific">Pseudopedobacter beijingensis</name>
    <dbReference type="NCBI Taxonomy" id="1207056"/>
    <lineage>
        <taxon>Bacteria</taxon>
        <taxon>Pseudomonadati</taxon>
        <taxon>Bacteroidota</taxon>
        <taxon>Sphingobacteriia</taxon>
        <taxon>Sphingobacteriales</taxon>
        <taxon>Sphingobacteriaceae</taxon>
        <taxon>Pseudopedobacter</taxon>
    </lineage>
</organism>
<evidence type="ECO:0000259" key="7">
    <source>
        <dbReference type="PROSITE" id="PS51352"/>
    </source>
</evidence>
<sequence>MKKLFYILSLLPFSTFAQQNLTITGQISNKNENKKIYFVHLADRAEKLDSATVTNGKFTFSTQLESPTIAVLILSHNGKSLNQETPKDVFKFFVEPGQINITAKDSINTSVASGVKVLEDNLKFDELLKFSNNKLEQLNIDFSKLSDNKKSDQNVLMDFQDRYQNLIEERQKTIKEFIAQNPKSFISLYYLNNELTSDDMNVKEIESLYNALDANLKKSLFAKMVEEKISLGRVTGIGVNATDFEEKTPEGISVKLSSYKGQYVLLDFWASWCNPCRQENPHLVNAYEKYKDKGFTILGVSIDQDASAWKNAIKTDGLLWAQLMDTSKQIASTYGIDAIPKNFLLDKDGVIIAKNLRGLALEEKLKEIFDSNTKGGK</sequence>
<dbReference type="PROSITE" id="PS51352">
    <property type="entry name" value="THIOREDOXIN_2"/>
    <property type="match status" value="1"/>
</dbReference>
<comment type="subcellular location">
    <subcellularLocation>
        <location evidence="1">Cell envelope</location>
    </subcellularLocation>
</comment>
<dbReference type="PANTHER" id="PTHR42852">
    <property type="entry name" value="THIOL:DISULFIDE INTERCHANGE PROTEIN DSBE"/>
    <property type="match status" value="1"/>
</dbReference>
<reference evidence="9" key="1">
    <citation type="journal article" date="2019" name="Int. J. Syst. Evol. Microbiol.">
        <title>The Global Catalogue of Microorganisms (GCM) 10K type strain sequencing project: providing services to taxonomists for standard genome sequencing and annotation.</title>
        <authorList>
            <consortium name="The Broad Institute Genomics Platform"/>
            <consortium name="The Broad Institute Genome Sequencing Center for Infectious Disease"/>
            <person name="Wu L."/>
            <person name="Ma J."/>
        </authorList>
    </citation>
    <scope>NUCLEOTIDE SEQUENCE [LARGE SCALE GENOMIC DNA]</scope>
    <source>
        <strain evidence="9">CCUG 53762</strain>
    </source>
</reference>
<keyword evidence="3" id="KW-1015">Disulfide bond</keyword>
<feature type="domain" description="Thioredoxin" evidence="7">
    <location>
        <begin position="235"/>
        <end position="374"/>
    </location>
</feature>
<evidence type="ECO:0000256" key="1">
    <source>
        <dbReference type="ARBA" id="ARBA00004196"/>
    </source>
</evidence>
<accession>A0ABW4IBC6</accession>
<dbReference type="InterPro" id="IPR000866">
    <property type="entry name" value="AhpC/TSA"/>
</dbReference>
<dbReference type="EMBL" id="JBHUDG010000004">
    <property type="protein sequence ID" value="MFD1629327.1"/>
    <property type="molecule type" value="Genomic_DNA"/>
</dbReference>
<keyword evidence="5" id="KW-0175">Coiled coil</keyword>
<evidence type="ECO:0000256" key="3">
    <source>
        <dbReference type="ARBA" id="ARBA00023157"/>
    </source>
</evidence>
<dbReference type="Proteomes" id="UP001597118">
    <property type="component" value="Unassembled WGS sequence"/>
</dbReference>
<keyword evidence="6" id="KW-0732">Signal</keyword>
<evidence type="ECO:0000256" key="2">
    <source>
        <dbReference type="ARBA" id="ARBA00022748"/>
    </source>
</evidence>
<evidence type="ECO:0000313" key="8">
    <source>
        <dbReference type="EMBL" id="MFD1629327.1"/>
    </source>
</evidence>
<dbReference type="InterPro" id="IPR013766">
    <property type="entry name" value="Thioredoxin_domain"/>
</dbReference>
<dbReference type="InterPro" id="IPR036249">
    <property type="entry name" value="Thioredoxin-like_sf"/>
</dbReference>
<feature type="chain" id="PRO_5046833414" evidence="6">
    <location>
        <begin position="18"/>
        <end position="377"/>
    </location>
</feature>
<keyword evidence="9" id="KW-1185">Reference proteome</keyword>
<protein>
    <submittedName>
        <fullName evidence="8">Redoxin domain-containing protein</fullName>
    </submittedName>
</protein>
<dbReference type="Pfam" id="PF00578">
    <property type="entry name" value="AhpC-TSA"/>
    <property type="match status" value="1"/>
</dbReference>
<proteinExistence type="predicted"/>
<dbReference type="InterPro" id="IPR050553">
    <property type="entry name" value="Thioredoxin_ResA/DsbE_sf"/>
</dbReference>
<dbReference type="RefSeq" id="WP_379661707.1">
    <property type="nucleotide sequence ID" value="NZ_JBHUDG010000004.1"/>
</dbReference>
<keyword evidence="2" id="KW-0201">Cytochrome c-type biogenesis</keyword>
<evidence type="ECO:0000313" key="9">
    <source>
        <dbReference type="Proteomes" id="UP001597118"/>
    </source>
</evidence>
<name>A0ABW4IBC6_9SPHI</name>
<evidence type="ECO:0000256" key="4">
    <source>
        <dbReference type="ARBA" id="ARBA00023284"/>
    </source>
</evidence>
<dbReference type="InterPro" id="IPR025380">
    <property type="entry name" value="DUF4369"/>
</dbReference>
<dbReference type="Gene3D" id="3.40.30.10">
    <property type="entry name" value="Glutaredoxin"/>
    <property type="match status" value="1"/>
</dbReference>
<dbReference type="PANTHER" id="PTHR42852:SF6">
    <property type="entry name" value="THIOL:DISULFIDE INTERCHANGE PROTEIN DSBE"/>
    <property type="match status" value="1"/>
</dbReference>